<evidence type="ECO:0000313" key="3">
    <source>
        <dbReference type="EMBL" id="PTI28398.1"/>
    </source>
</evidence>
<dbReference type="InterPro" id="IPR036388">
    <property type="entry name" value="WH-like_DNA-bd_sf"/>
</dbReference>
<name>A0A2T4PQZ2_9STAP</name>
<dbReference type="Gene3D" id="6.10.140.190">
    <property type="match status" value="1"/>
</dbReference>
<dbReference type="InterPro" id="IPR018309">
    <property type="entry name" value="Tscrpt_reg_PadR_C"/>
</dbReference>
<dbReference type="Pfam" id="PF03551">
    <property type="entry name" value="PadR"/>
    <property type="match status" value="1"/>
</dbReference>
<dbReference type="InterPro" id="IPR005149">
    <property type="entry name" value="Tscrpt_reg_PadR_N"/>
</dbReference>
<dbReference type="AlphaFoldDB" id="A0A2T4PQZ2"/>
<dbReference type="STRING" id="1167632.GCA_000286335_02225"/>
<dbReference type="PANTHER" id="PTHR43252:SF6">
    <property type="entry name" value="NEGATIVE TRANSCRIPTION REGULATOR PADR"/>
    <property type="match status" value="1"/>
</dbReference>
<sequence>MAQKNILQYVLLGLLKNESLSGYDIKKAFEKDIGEFWQANHSQIYPQLKKLNERALIDKKIVIAGEKLEKKVYFITHKGLQSLNEWLISPTPELSINKNEFHLKLYFVSDKDDPILPIMLQEQIHLHKTKLMNLKERRVILFENQKNRENNYGHYLVLDYAIQREEHHIAWLNHHYH</sequence>
<organism evidence="3 4">
    <name type="scientific">Mammaliicoccus vitulinus</name>
    <dbReference type="NCBI Taxonomy" id="71237"/>
    <lineage>
        <taxon>Bacteria</taxon>
        <taxon>Bacillati</taxon>
        <taxon>Bacillota</taxon>
        <taxon>Bacilli</taxon>
        <taxon>Bacillales</taxon>
        <taxon>Staphylococcaceae</taxon>
        <taxon>Mammaliicoccus</taxon>
    </lineage>
</organism>
<dbReference type="PANTHER" id="PTHR43252">
    <property type="entry name" value="TRANSCRIPTIONAL REGULATOR YQJI"/>
    <property type="match status" value="1"/>
</dbReference>
<dbReference type="Gene3D" id="1.10.10.10">
    <property type="entry name" value="Winged helix-like DNA-binding domain superfamily/Winged helix DNA-binding domain"/>
    <property type="match status" value="1"/>
</dbReference>
<accession>A0A2T4PQZ2</accession>
<dbReference type="InterPro" id="IPR036390">
    <property type="entry name" value="WH_DNA-bd_sf"/>
</dbReference>
<feature type="domain" description="Transcription regulator PadR C-terminal" evidence="2">
    <location>
        <begin position="98"/>
        <end position="174"/>
    </location>
</feature>
<evidence type="ECO:0000313" key="4">
    <source>
        <dbReference type="Proteomes" id="UP000241209"/>
    </source>
</evidence>
<gene>
    <name evidence="3" type="ORF">BU072_11535</name>
</gene>
<dbReference type="SUPFAM" id="SSF46785">
    <property type="entry name" value="Winged helix' DNA-binding domain"/>
    <property type="match status" value="1"/>
</dbReference>
<evidence type="ECO:0000259" key="1">
    <source>
        <dbReference type="Pfam" id="PF03551"/>
    </source>
</evidence>
<dbReference type="Pfam" id="PF10400">
    <property type="entry name" value="Vir_act_alpha_C"/>
    <property type="match status" value="1"/>
</dbReference>
<feature type="domain" description="Transcription regulator PadR N-terminal" evidence="1">
    <location>
        <begin position="11"/>
        <end position="84"/>
    </location>
</feature>
<proteinExistence type="predicted"/>
<evidence type="ECO:0000259" key="2">
    <source>
        <dbReference type="Pfam" id="PF10400"/>
    </source>
</evidence>
<dbReference type="RefSeq" id="WP_107557271.1">
    <property type="nucleotide sequence ID" value="NZ_CANQVP010000031.1"/>
</dbReference>
<protein>
    <submittedName>
        <fullName evidence="3">PadR family transcriptional regulator</fullName>
    </submittedName>
</protein>
<dbReference type="EMBL" id="PZFK01000029">
    <property type="protein sequence ID" value="PTI28398.1"/>
    <property type="molecule type" value="Genomic_DNA"/>
</dbReference>
<dbReference type="Proteomes" id="UP000241209">
    <property type="component" value="Unassembled WGS sequence"/>
</dbReference>
<reference evidence="3 4" key="1">
    <citation type="journal article" date="2016" name="Front. Microbiol.">
        <title>Comprehensive Phylogenetic Analysis of Bovine Non-aureus Staphylococci Species Based on Whole-Genome Sequencing.</title>
        <authorList>
            <person name="Naushad S."/>
            <person name="Barkema H.W."/>
            <person name="Luby C."/>
            <person name="Condas L.A."/>
            <person name="Nobrega D.B."/>
            <person name="Carson D.A."/>
            <person name="De Buck J."/>
        </authorList>
    </citation>
    <scope>NUCLEOTIDE SEQUENCE [LARGE SCALE GENOMIC DNA]</scope>
    <source>
        <strain evidence="3 4">SNUC 2204</strain>
    </source>
</reference>
<comment type="caution">
    <text evidence="3">The sequence shown here is derived from an EMBL/GenBank/DDBJ whole genome shotgun (WGS) entry which is preliminary data.</text>
</comment>